<evidence type="ECO:0000259" key="2">
    <source>
        <dbReference type="Pfam" id="PF22660"/>
    </source>
</evidence>
<comment type="caution">
    <text evidence="3">The sequence shown here is derived from an EMBL/GenBank/DDBJ whole genome shotgun (WGS) entry which is preliminary data.</text>
</comment>
<dbReference type="AlphaFoldDB" id="A0A928VQD0"/>
<feature type="non-terminal residue" evidence="3">
    <location>
        <position position="123"/>
    </location>
</feature>
<dbReference type="PANTHER" id="PTHR11609:SF5">
    <property type="entry name" value="PHOSPHORIBOSYLAMINOIMIDAZOLE CARBOXYLASE"/>
    <property type="match status" value="1"/>
</dbReference>
<name>A0A928VQD0_9CYAN</name>
<protein>
    <submittedName>
        <fullName evidence="3">5-(Carboxyamino)imidazole ribonucleotide synthase</fullName>
    </submittedName>
</protein>
<dbReference type="InterPro" id="IPR054350">
    <property type="entry name" value="PurT/PurK_preATP-grasp"/>
</dbReference>
<evidence type="ECO:0000256" key="1">
    <source>
        <dbReference type="ARBA" id="ARBA00022598"/>
    </source>
</evidence>
<feature type="domain" description="PurT/PurK-like preATP-grasp" evidence="2">
    <location>
        <begin position="6"/>
        <end position="93"/>
    </location>
</feature>
<reference evidence="3" key="1">
    <citation type="submission" date="2020-10" db="EMBL/GenBank/DDBJ databases">
        <authorList>
            <person name="Castelo-Branco R."/>
            <person name="Eusebio N."/>
            <person name="Adriana R."/>
            <person name="Vieira A."/>
            <person name="Brugerolle De Fraissinette N."/>
            <person name="Rezende De Castro R."/>
            <person name="Schneider M.P."/>
            <person name="Vasconcelos V."/>
            <person name="Leao P.N."/>
        </authorList>
    </citation>
    <scope>NUCLEOTIDE SEQUENCE</scope>
    <source>
        <strain evidence="3">LEGE 11480</strain>
    </source>
</reference>
<evidence type="ECO:0000313" key="4">
    <source>
        <dbReference type="Proteomes" id="UP000625316"/>
    </source>
</evidence>
<sequence>MPTRQRIGIIGGGQLAWMMAEASKKLNLDLIIQTPKQSDPAAAIASSLVLAPVGDATATATLAQRSDVITFENEFVDLTALGQLEAQGICFRPRLSVLKPLLDKYKQRQFFRQHQLPTPNFIS</sequence>
<dbReference type="InterPro" id="IPR016185">
    <property type="entry name" value="PreATP-grasp_dom_sf"/>
</dbReference>
<dbReference type="PANTHER" id="PTHR11609">
    <property type="entry name" value="PURINE BIOSYNTHESIS PROTEIN 6/7, PUR6/7"/>
    <property type="match status" value="1"/>
</dbReference>
<gene>
    <name evidence="3" type="ORF">IQ266_12785</name>
</gene>
<dbReference type="Gene3D" id="3.40.50.20">
    <property type="match status" value="1"/>
</dbReference>
<dbReference type="Pfam" id="PF22660">
    <property type="entry name" value="RS_preATP-grasp-like"/>
    <property type="match status" value="1"/>
</dbReference>
<keyword evidence="1" id="KW-0436">Ligase</keyword>
<dbReference type="SUPFAM" id="SSF52440">
    <property type="entry name" value="PreATP-grasp domain"/>
    <property type="match status" value="1"/>
</dbReference>
<keyword evidence="4" id="KW-1185">Reference proteome</keyword>
<dbReference type="Proteomes" id="UP000625316">
    <property type="component" value="Unassembled WGS sequence"/>
</dbReference>
<proteinExistence type="predicted"/>
<dbReference type="EMBL" id="JADEXQ010000039">
    <property type="protein sequence ID" value="MBE9030607.1"/>
    <property type="molecule type" value="Genomic_DNA"/>
</dbReference>
<evidence type="ECO:0000313" key="3">
    <source>
        <dbReference type="EMBL" id="MBE9030607.1"/>
    </source>
</evidence>
<accession>A0A928VQD0</accession>
<organism evidence="3 4">
    <name type="scientific">Romeriopsis navalis LEGE 11480</name>
    <dbReference type="NCBI Taxonomy" id="2777977"/>
    <lineage>
        <taxon>Bacteria</taxon>
        <taxon>Bacillati</taxon>
        <taxon>Cyanobacteriota</taxon>
        <taxon>Cyanophyceae</taxon>
        <taxon>Leptolyngbyales</taxon>
        <taxon>Leptolyngbyaceae</taxon>
        <taxon>Romeriopsis</taxon>
        <taxon>Romeriopsis navalis</taxon>
    </lineage>
</organism>